<evidence type="ECO:0000256" key="1">
    <source>
        <dbReference type="ARBA" id="ARBA00009254"/>
    </source>
</evidence>
<comment type="similarity">
    <text evidence="1 5">Belongs to the universal ribosomal protein uL29 family.</text>
</comment>
<dbReference type="Gene3D" id="1.10.287.310">
    <property type="match status" value="1"/>
</dbReference>
<dbReference type="Proteomes" id="UP000228689">
    <property type="component" value="Unassembled WGS sequence"/>
</dbReference>
<keyword evidence="2 5" id="KW-0689">Ribosomal protein</keyword>
<comment type="caution">
    <text evidence="6">The sequence shown here is derived from an EMBL/GenBank/DDBJ whole genome shotgun (WGS) entry which is preliminary data.</text>
</comment>
<dbReference type="InterPro" id="IPR001854">
    <property type="entry name" value="Ribosomal_uL29"/>
</dbReference>
<accession>A0A2M7RDI0</accession>
<protein>
    <recommendedName>
        <fullName evidence="4 5">Large ribosomal subunit protein uL29</fullName>
    </recommendedName>
</protein>
<dbReference type="SUPFAM" id="SSF46561">
    <property type="entry name" value="Ribosomal protein L29 (L29p)"/>
    <property type="match status" value="1"/>
</dbReference>
<dbReference type="AlphaFoldDB" id="A0A2M7RDI0"/>
<dbReference type="InterPro" id="IPR036049">
    <property type="entry name" value="Ribosomal_uL29_sf"/>
</dbReference>
<dbReference type="GO" id="GO:1990904">
    <property type="term" value="C:ribonucleoprotein complex"/>
    <property type="evidence" value="ECO:0007669"/>
    <property type="project" value="UniProtKB-KW"/>
</dbReference>
<gene>
    <name evidence="5 6" type="primary">rpmC</name>
    <name evidence="6" type="ORF">COY67_02000</name>
</gene>
<keyword evidence="3 5" id="KW-0687">Ribonucleoprotein</keyword>
<dbReference type="Pfam" id="PF00831">
    <property type="entry name" value="Ribosomal_L29"/>
    <property type="match status" value="1"/>
</dbReference>
<dbReference type="GO" id="GO:0005840">
    <property type="term" value="C:ribosome"/>
    <property type="evidence" value="ECO:0007669"/>
    <property type="project" value="UniProtKB-KW"/>
</dbReference>
<evidence type="ECO:0000256" key="5">
    <source>
        <dbReference type="HAMAP-Rule" id="MF_00374"/>
    </source>
</evidence>
<evidence type="ECO:0000313" key="6">
    <source>
        <dbReference type="EMBL" id="PIY94823.1"/>
    </source>
</evidence>
<dbReference type="EMBL" id="PFMC01000056">
    <property type="protein sequence ID" value="PIY94823.1"/>
    <property type="molecule type" value="Genomic_DNA"/>
</dbReference>
<evidence type="ECO:0000256" key="3">
    <source>
        <dbReference type="ARBA" id="ARBA00023274"/>
    </source>
</evidence>
<proteinExistence type="inferred from homology"/>
<evidence type="ECO:0000256" key="2">
    <source>
        <dbReference type="ARBA" id="ARBA00022980"/>
    </source>
</evidence>
<dbReference type="NCBIfam" id="TIGR00012">
    <property type="entry name" value="L29"/>
    <property type="match status" value="1"/>
</dbReference>
<dbReference type="GO" id="GO:0003735">
    <property type="term" value="F:structural constituent of ribosome"/>
    <property type="evidence" value="ECO:0007669"/>
    <property type="project" value="InterPro"/>
</dbReference>
<evidence type="ECO:0000256" key="4">
    <source>
        <dbReference type="ARBA" id="ARBA00035204"/>
    </source>
</evidence>
<organism evidence="6 7">
    <name type="scientific">Candidatus Komeilibacteria bacterium CG_4_10_14_0_8_um_filter_37_78</name>
    <dbReference type="NCBI Taxonomy" id="1974471"/>
    <lineage>
        <taxon>Bacteria</taxon>
        <taxon>Candidatus Komeiliibacteriota</taxon>
    </lineage>
</organism>
<dbReference type="HAMAP" id="MF_00374">
    <property type="entry name" value="Ribosomal_uL29"/>
    <property type="match status" value="1"/>
</dbReference>
<evidence type="ECO:0000313" key="7">
    <source>
        <dbReference type="Proteomes" id="UP000228689"/>
    </source>
</evidence>
<sequence length="79" mass="9227">MKLSELKKKSVKDLHKILAETREKLRALRFSVSNKQLKNIREIRANRRIIARVLTILNNSVDQKVTESNEAEEDKKAIK</sequence>
<reference evidence="7" key="1">
    <citation type="submission" date="2017-09" db="EMBL/GenBank/DDBJ databases">
        <title>Depth-based differentiation of microbial function through sediment-hosted aquifers and enrichment of novel symbionts in the deep terrestrial subsurface.</title>
        <authorList>
            <person name="Probst A.J."/>
            <person name="Ladd B."/>
            <person name="Jarett J.K."/>
            <person name="Geller-Mcgrath D.E."/>
            <person name="Sieber C.M.K."/>
            <person name="Emerson J.B."/>
            <person name="Anantharaman K."/>
            <person name="Thomas B.C."/>
            <person name="Malmstrom R."/>
            <person name="Stieglmeier M."/>
            <person name="Klingl A."/>
            <person name="Woyke T."/>
            <person name="Ryan C.M."/>
            <person name="Banfield J.F."/>
        </authorList>
    </citation>
    <scope>NUCLEOTIDE SEQUENCE [LARGE SCALE GENOMIC DNA]</scope>
</reference>
<dbReference type="GO" id="GO:0006412">
    <property type="term" value="P:translation"/>
    <property type="evidence" value="ECO:0007669"/>
    <property type="project" value="UniProtKB-UniRule"/>
</dbReference>
<name>A0A2M7RDI0_9BACT</name>
<dbReference type="CDD" id="cd00427">
    <property type="entry name" value="Ribosomal_L29_HIP"/>
    <property type="match status" value="1"/>
</dbReference>